<name>A0A132BE01_MOLSC</name>
<evidence type="ECO:0000313" key="2">
    <source>
        <dbReference type="Proteomes" id="UP000070700"/>
    </source>
</evidence>
<dbReference type="InParanoid" id="A0A132BE01"/>
<sequence length="160" mass="17589">MTNTRELLTIKVSVALTPFVNKSEGVIEALVVILRFLPEFVARLFIKFSVNIIQISMQVKEPCWSVATSQRVVDGVVDPFESLTNEALDEYHARNMAGNPYAGPESPSIIRSRTSTIWNHLPDKKPKTIYINSCGKEYGNATTVDASASNLAALAHQPGI</sequence>
<reference evidence="1 2" key="1">
    <citation type="submission" date="2015-10" db="EMBL/GenBank/DDBJ databases">
        <title>Full genome of DAOMC 229536 Phialocephala scopiformis, a fungal endophyte of spruce producing the potent anti-insectan compound rugulosin.</title>
        <authorList>
            <consortium name="DOE Joint Genome Institute"/>
            <person name="Walker A.K."/>
            <person name="Frasz S.L."/>
            <person name="Seifert K.A."/>
            <person name="Miller J.D."/>
            <person name="Mondo S.J."/>
            <person name="Labutti K."/>
            <person name="Lipzen A."/>
            <person name="Dockter R."/>
            <person name="Kennedy M."/>
            <person name="Grigoriev I.V."/>
            <person name="Spatafora J.W."/>
        </authorList>
    </citation>
    <scope>NUCLEOTIDE SEQUENCE [LARGE SCALE GENOMIC DNA]</scope>
    <source>
        <strain evidence="1 2">CBS 120377</strain>
    </source>
</reference>
<dbReference type="GeneID" id="28823247"/>
<accession>A0A132BE01</accession>
<evidence type="ECO:0000313" key="1">
    <source>
        <dbReference type="EMBL" id="KUJ10064.1"/>
    </source>
</evidence>
<keyword evidence="2" id="KW-1185">Reference proteome</keyword>
<dbReference type="EMBL" id="KQ947430">
    <property type="protein sequence ID" value="KUJ10064.1"/>
    <property type="molecule type" value="Genomic_DNA"/>
</dbReference>
<dbReference type="RefSeq" id="XP_018064419.1">
    <property type="nucleotide sequence ID" value="XM_018213521.1"/>
</dbReference>
<dbReference type="AlphaFoldDB" id="A0A132BE01"/>
<dbReference type="KEGG" id="psco:LY89DRAFT_675557"/>
<dbReference type="Proteomes" id="UP000070700">
    <property type="component" value="Unassembled WGS sequence"/>
</dbReference>
<gene>
    <name evidence="1" type="ORF">LY89DRAFT_675557</name>
</gene>
<organism evidence="1 2">
    <name type="scientific">Mollisia scopiformis</name>
    <name type="common">Conifer needle endophyte fungus</name>
    <name type="synonym">Phialocephala scopiformis</name>
    <dbReference type="NCBI Taxonomy" id="149040"/>
    <lineage>
        <taxon>Eukaryota</taxon>
        <taxon>Fungi</taxon>
        <taxon>Dikarya</taxon>
        <taxon>Ascomycota</taxon>
        <taxon>Pezizomycotina</taxon>
        <taxon>Leotiomycetes</taxon>
        <taxon>Helotiales</taxon>
        <taxon>Mollisiaceae</taxon>
        <taxon>Mollisia</taxon>
    </lineage>
</organism>
<protein>
    <submittedName>
        <fullName evidence="1">Uncharacterized protein</fullName>
    </submittedName>
</protein>
<proteinExistence type="predicted"/>